<accession>A0A8K0UH52</accession>
<organism evidence="2 3">
    <name type="scientific">Cristinia sonorae</name>
    <dbReference type="NCBI Taxonomy" id="1940300"/>
    <lineage>
        <taxon>Eukaryota</taxon>
        <taxon>Fungi</taxon>
        <taxon>Dikarya</taxon>
        <taxon>Basidiomycota</taxon>
        <taxon>Agaricomycotina</taxon>
        <taxon>Agaricomycetes</taxon>
        <taxon>Agaricomycetidae</taxon>
        <taxon>Agaricales</taxon>
        <taxon>Pleurotineae</taxon>
        <taxon>Stephanosporaceae</taxon>
        <taxon>Cristinia</taxon>
    </lineage>
</organism>
<name>A0A8K0UH52_9AGAR</name>
<gene>
    <name evidence="2" type="ORF">BXZ70DRAFT_910703</name>
</gene>
<evidence type="ECO:0000256" key="1">
    <source>
        <dbReference type="SAM" id="MobiDB-lite"/>
    </source>
</evidence>
<keyword evidence="3" id="KW-1185">Reference proteome</keyword>
<reference evidence="2" key="1">
    <citation type="journal article" date="2021" name="New Phytol.">
        <title>Evolutionary innovations through gain and loss of genes in the ectomycorrhizal Boletales.</title>
        <authorList>
            <person name="Wu G."/>
            <person name="Miyauchi S."/>
            <person name="Morin E."/>
            <person name="Kuo A."/>
            <person name="Drula E."/>
            <person name="Varga T."/>
            <person name="Kohler A."/>
            <person name="Feng B."/>
            <person name="Cao Y."/>
            <person name="Lipzen A."/>
            <person name="Daum C."/>
            <person name="Hundley H."/>
            <person name="Pangilinan J."/>
            <person name="Johnson J."/>
            <person name="Barry K."/>
            <person name="LaButti K."/>
            <person name="Ng V."/>
            <person name="Ahrendt S."/>
            <person name="Min B."/>
            <person name="Choi I.G."/>
            <person name="Park H."/>
            <person name="Plett J.M."/>
            <person name="Magnuson J."/>
            <person name="Spatafora J.W."/>
            <person name="Nagy L.G."/>
            <person name="Henrissat B."/>
            <person name="Grigoriev I.V."/>
            <person name="Yang Z.L."/>
            <person name="Xu J."/>
            <person name="Martin F.M."/>
        </authorList>
    </citation>
    <scope>NUCLEOTIDE SEQUENCE</scope>
    <source>
        <strain evidence="2">KKN 215</strain>
    </source>
</reference>
<feature type="region of interest" description="Disordered" evidence="1">
    <location>
        <begin position="21"/>
        <end position="59"/>
    </location>
</feature>
<protein>
    <submittedName>
        <fullName evidence="2">Uncharacterized protein</fullName>
    </submittedName>
</protein>
<evidence type="ECO:0000313" key="3">
    <source>
        <dbReference type="Proteomes" id="UP000813824"/>
    </source>
</evidence>
<comment type="caution">
    <text evidence="2">The sequence shown here is derived from an EMBL/GenBank/DDBJ whole genome shotgun (WGS) entry which is preliminary data.</text>
</comment>
<dbReference type="EMBL" id="JAEVFJ010000049">
    <property type="protein sequence ID" value="KAH8082798.1"/>
    <property type="molecule type" value="Genomic_DNA"/>
</dbReference>
<evidence type="ECO:0000313" key="2">
    <source>
        <dbReference type="EMBL" id="KAH8082798.1"/>
    </source>
</evidence>
<feature type="compositionally biased region" description="Polar residues" evidence="1">
    <location>
        <begin position="34"/>
        <end position="59"/>
    </location>
</feature>
<sequence length="556" mass="63049">MFKQEKRTKVSFDSGWEDANTVRLQDNERPLPFHSTSPSTHIRWQSSRGKSGSHQGQSDLSLHSSAYHAVPALLDYTSSKVYISLDQSPPFARMRRYWSAEDFWRPDKRNFEERRNNLLNNTQWTEPYKSGKFGINDHLSYISSKIAGEEKLLWLNDHIIIGSARESPDWVLLVVQIPLEIVVRFTTRKATTTAIFPVYLVKFVCIAEECAPPGATPKAKQPPCLADVMDPQDGNCGAFSFGNMSLLARYKTCPFILILARQHYPVQYYQRYSWDRPSDGPRFRYPPPMWINHHLQAWKDASIGLKTFRLGIFSYLGQLRTRVDPSCMSCRAKNRCFHTPKRSWPLAIDARHKATLHLPAHQLRLLWPVALILVPDLPRSTVSRWIITERLEPDLDHSEAENTSSSLQGAALTVPRTIRPSHATPSLAVGATQVARLSPGSSTDPNRSAPYQDDTSAVLVLGISIYPKVLVEFLKKIRFALGQTRTRSYTEHSPACSAPSQSVPACAYTWLLTGLPTLQYRKHTNGIRTLFAFKKAQTSGSRVQELFTNKQDSVRK</sequence>
<dbReference type="Proteomes" id="UP000813824">
    <property type="component" value="Unassembled WGS sequence"/>
</dbReference>
<proteinExistence type="predicted"/>
<dbReference type="AlphaFoldDB" id="A0A8K0UH52"/>